<name>G0P3T0_CAEBE</name>
<proteinExistence type="predicted"/>
<dbReference type="Gene3D" id="3.10.110.10">
    <property type="entry name" value="Ubiquitin Conjugating Enzyme"/>
    <property type="match status" value="1"/>
</dbReference>
<dbReference type="InterPro" id="IPR016135">
    <property type="entry name" value="UBQ-conjugating_enzyme/RWD"/>
</dbReference>
<dbReference type="HOGENOM" id="CLU_2294158_0_0_1"/>
<sequence>MLQLVPGVTVPPAKLASSTAVRRLQMDYAKLMQDPVDGMLALLNEDNILEWHCCLRGSPVITTITQNGRSTLQMYDRPGQPTQFQRKVEKAGGLIRFERFA</sequence>
<dbReference type="PROSITE" id="PS50127">
    <property type="entry name" value="UBC_2"/>
    <property type="match status" value="1"/>
</dbReference>
<evidence type="ECO:0000259" key="1">
    <source>
        <dbReference type="PROSITE" id="PS50127"/>
    </source>
</evidence>
<evidence type="ECO:0000313" key="2">
    <source>
        <dbReference type="EMBL" id="EGT44343.1"/>
    </source>
</evidence>
<dbReference type="InterPro" id="IPR000608">
    <property type="entry name" value="UBC"/>
</dbReference>
<organism evidence="3">
    <name type="scientific">Caenorhabditis brenneri</name>
    <name type="common">Nematode worm</name>
    <dbReference type="NCBI Taxonomy" id="135651"/>
    <lineage>
        <taxon>Eukaryota</taxon>
        <taxon>Metazoa</taxon>
        <taxon>Ecdysozoa</taxon>
        <taxon>Nematoda</taxon>
        <taxon>Chromadorea</taxon>
        <taxon>Rhabditida</taxon>
        <taxon>Rhabditina</taxon>
        <taxon>Rhabditomorpha</taxon>
        <taxon>Rhabditoidea</taxon>
        <taxon>Rhabditidae</taxon>
        <taxon>Peloderinae</taxon>
        <taxon>Caenorhabditis</taxon>
    </lineage>
</organism>
<feature type="domain" description="UBC core" evidence="1">
    <location>
        <begin position="19"/>
        <end position="101"/>
    </location>
</feature>
<evidence type="ECO:0000313" key="3">
    <source>
        <dbReference type="Proteomes" id="UP000008068"/>
    </source>
</evidence>
<dbReference type="AlphaFoldDB" id="G0P3T0"/>
<gene>
    <name evidence="2" type="ORF">CAEBREN_01571</name>
</gene>
<dbReference type="InParanoid" id="G0P3T0"/>
<dbReference type="SUPFAM" id="SSF54495">
    <property type="entry name" value="UBC-like"/>
    <property type="match status" value="1"/>
</dbReference>
<dbReference type="EMBL" id="GL380052">
    <property type="protein sequence ID" value="EGT44343.1"/>
    <property type="molecule type" value="Genomic_DNA"/>
</dbReference>
<keyword evidence="3" id="KW-1185">Reference proteome</keyword>
<dbReference type="STRING" id="135651.G0P3T0"/>
<dbReference type="Proteomes" id="UP000008068">
    <property type="component" value="Unassembled WGS sequence"/>
</dbReference>
<accession>G0P3T0</accession>
<reference evidence="3" key="1">
    <citation type="submission" date="2011-07" db="EMBL/GenBank/DDBJ databases">
        <authorList>
            <consortium name="Caenorhabditis brenneri Sequencing and Analysis Consortium"/>
            <person name="Wilson R.K."/>
        </authorList>
    </citation>
    <scope>NUCLEOTIDE SEQUENCE [LARGE SCALE GENOMIC DNA]</scope>
    <source>
        <strain evidence="3">PB2801</strain>
    </source>
</reference>
<protein>
    <recommendedName>
        <fullName evidence="1">UBC core domain-containing protein</fullName>
    </recommendedName>
</protein>
<dbReference type="eggNOG" id="KOG0894">
    <property type="taxonomic scope" value="Eukaryota"/>
</dbReference>